<protein>
    <submittedName>
        <fullName evidence="2">Uncharacterized protein</fullName>
    </submittedName>
</protein>
<keyword evidence="3" id="KW-1185">Reference proteome</keyword>
<feature type="compositionally biased region" description="Polar residues" evidence="1">
    <location>
        <begin position="170"/>
        <end position="185"/>
    </location>
</feature>
<proteinExistence type="predicted"/>
<name>A0A9P6DNR5_9AGAM</name>
<feature type="region of interest" description="Disordered" evidence="1">
    <location>
        <begin position="165"/>
        <end position="185"/>
    </location>
</feature>
<feature type="region of interest" description="Disordered" evidence="1">
    <location>
        <begin position="89"/>
        <end position="119"/>
    </location>
</feature>
<organism evidence="2 3">
    <name type="scientific">Hydnum rufescens UP504</name>
    <dbReference type="NCBI Taxonomy" id="1448309"/>
    <lineage>
        <taxon>Eukaryota</taxon>
        <taxon>Fungi</taxon>
        <taxon>Dikarya</taxon>
        <taxon>Basidiomycota</taxon>
        <taxon>Agaricomycotina</taxon>
        <taxon>Agaricomycetes</taxon>
        <taxon>Cantharellales</taxon>
        <taxon>Hydnaceae</taxon>
        <taxon>Hydnum</taxon>
    </lineage>
</organism>
<sequence length="357" mass="39309">MLAIASLKKVPKYGQSEAKRDRSTIWCHTPTKAECLDNTHHEIWEHTAAQDPNSQLSATHATMKQVWHHTPASAGVAILGSFSLRETLPKASRNKPPRTPSESQHPTQGPSPQTLTTQTMTDKTRHYTPTWAGVVVCGPSFLCETHPKPAQMGPKAKLDVCNHPNPQPPSTHNVHNNKLNMAPRGNTNVKYGASYPLQWAPFPSVTPHMKPAQMRPEAKYRFKYDTTHPLRQVFSPTIKPHPPGEYIDKAQGDIPACFLLLQNPHAKNAQTRPRQNTGTLHCAISLSMRFKMNTNDHTPAAAGTPVSKPMWTPPSNMAAAHPVAMMQVSASHTVPRDGLGKPNLVTIRNDSEIKAGK</sequence>
<dbReference type="AlphaFoldDB" id="A0A9P6DNR5"/>
<evidence type="ECO:0000256" key="1">
    <source>
        <dbReference type="SAM" id="MobiDB-lite"/>
    </source>
</evidence>
<dbReference type="EMBL" id="MU129150">
    <property type="protein sequence ID" value="KAF9505478.1"/>
    <property type="molecule type" value="Genomic_DNA"/>
</dbReference>
<reference evidence="2" key="1">
    <citation type="journal article" date="2020" name="Nat. Commun.">
        <title>Large-scale genome sequencing of mycorrhizal fungi provides insights into the early evolution of symbiotic traits.</title>
        <authorList>
            <person name="Miyauchi S."/>
            <person name="Kiss E."/>
            <person name="Kuo A."/>
            <person name="Drula E."/>
            <person name="Kohler A."/>
            <person name="Sanchez-Garcia M."/>
            <person name="Morin E."/>
            <person name="Andreopoulos B."/>
            <person name="Barry K.W."/>
            <person name="Bonito G."/>
            <person name="Buee M."/>
            <person name="Carver A."/>
            <person name="Chen C."/>
            <person name="Cichocki N."/>
            <person name="Clum A."/>
            <person name="Culley D."/>
            <person name="Crous P.W."/>
            <person name="Fauchery L."/>
            <person name="Girlanda M."/>
            <person name="Hayes R.D."/>
            <person name="Keri Z."/>
            <person name="LaButti K."/>
            <person name="Lipzen A."/>
            <person name="Lombard V."/>
            <person name="Magnuson J."/>
            <person name="Maillard F."/>
            <person name="Murat C."/>
            <person name="Nolan M."/>
            <person name="Ohm R.A."/>
            <person name="Pangilinan J."/>
            <person name="Pereira M.F."/>
            <person name="Perotto S."/>
            <person name="Peter M."/>
            <person name="Pfister S."/>
            <person name="Riley R."/>
            <person name="Sitrit Y."/>
            <person name="Stielow J.B."/>
            <person name="Szollosi G."/>
            <person name="Zifcakova L."/>
            <person name="Stursova M."/>
            <person name="Spatafora J.W."/>
            <person name="Tedersoo L."/>
            <person name="Vaario L.M."/>
            <person name="Yamada A."/>
            <person name="Yan M."/>
            <person name="Wang P."/>
            <person name="Xu J."/>
            <person name="Bruns T."/>
            <person name="Baldrian P."/>
            <person name="Vilgalys R."/>
            <person name="Dunand C."/>
            <person name="Henrissat B."/>
            <person name="Grigoriev I.V."/>
            <person name="Hibbett D."/>
            <person name="Nagy L.G."/>
            <person name="Martin F.M."/>
        </authorList>
    </citation>
    <scope>NUCLEOTIDE SEQUENCE</scope>
    <source>
        <strain evidence="2">UP504</strain>
    </source>
</reference>
<comment type="caution">
    <text evidence="2">The sequence shown here is derived from an EMBL/GenBank/DDBJ whole genome shotgun (WGS) entry which is preliminary data.</text>
</comment>
<evidence type="ECO:0000313" key="3">
    <source>
        <dbReference type="Proteomes" id="UP000886523"/>
    </source>
</evidence>
<gene>
    <name evidence="2" type="ORF">BS47DRAFT_1368033</name>
</gene>
<dbReference type="Proteomes" id="UP000886523">
    <property type="component" value="Unassembled WGS sequence"/>
</dbReference>
<evidence type="ECO:0000313" key="2">
    <source>
        <dbReference type="EMBL" id="KAF9505478.1"/>
    </source>
</evidence>
<feature type="compositionally biased region" description="Polar residues" evidence="1">
    <location>
        <begin position="100"/>
        <end position="113"/>
    </location>
</feature>
<accession>A0A9P6DNR5</accession>